<dbReference type="PANTHER" id="PTHR11465">
    <property type="entry name" value="CATALASE"/>
    <property type="match status" value="1"/>
</dbReference>
<feature type="domain" description="Catalase core" evidence="2">
    <location>
        <begin position="1"/>
        <end position="81"/>
    </location>
</feature>
<evidence type="ECO:0000313" key="3">
    <source>
        <dbReference type="EMBL" id="GGI24074.1"/>
    </source>
</evidence>
<gene>
    <name evidence="3" type="ORF">GCM10008119_10840</name>
</gene>
<keyword evidence="4" id="KW-1185">Reference proteome</keyword>
<reference evidence="4" key="1">
    <citation type="journal article" date="2019" name="Int. J. Syst. Evol. Microbiol.">
        <title>The Global Catalogue of Microorganisms (GCM) 10K type strain sequencing project: providing services to taxonomists for standard genome sequencing and annotation.</title>
        <authorList>
            <consortium name="The Broad Institute Genomics Platform"/>
            <consortium name="The Broad Institute Genome Sequencing Center for Infectious Disease"/>
            <person name="Wu L."/>
            <person name="Ma J."/>
        </authorList>
    </citation>
    <scope>NUCLEOTIDE SEQUENCE [LARGE SCALE GENOMIC DNA]</scope>
    <source>
        <strain evidence="4">CCM 8939</strain>
    </source>
</reference>
<dbReference type="EMBL" id="BMDJ01000002">
    <property type="protein sequence ID" value="GGI24074.1"/>
    <property type="molecule type" value="Genomic_DNA"/>
</dbReference>
<dbReference type="PANTHER" id="PTHR11465:SF61">
    <property type="entry name" value="CATALASE"/>
    <property type="match status" value="1"/>
</dbReference>
<protein>
    <recommendedName>
        <fullName evidence="1">catalase</fullName>
        <ecNumber evidence="1">1.11.1.6</ecNumber>
    </recommendedName>
</protein>
<dbReference type="Proteomes" id="UP000645390">
    <property type="component" value="Unassembled WGS sequence"/>
</dbReference>
<proteinExistence type="predicted"/>
<evidence type="ECO:0000256" key="1">
    <source>
        <dbReference type="ARBA" id="ARBA00012314"/>
    </source>
</evidence>
<dbReference type="InterPro" id="IPR018028">
    <property type="entry name" value="Catalase"/>
</dbReference>
<comment type="caution">
    <text evidence="3">The sequence shown here is derived from an EMBL/GenBank/DDBJ whole genome shotgun (WGS) entry which is preliminary data.</text>
</comment>
<dbReference type="InterPro" id="IPR011614">
    <property type="entry name" value="Catalase_core"/>
</dbReference>
<name>A0ABQ2BIA4_9SPHI</name>
<organism evidence="3 4">
    <name type="scientific">Pedobacter mendelii</name>
    <dbReference type="NCBI Taxonomy" id="1908240"/>
    <lineage>
        <taxon>Bacteria</taxon>
        <taxon>Pseudomonadati</taxon>
        <taxon>Bacteroidota</taxon>
        <taxon>Sphingobacteriia</taxon>
        <taxon>Sphingobacteriales</taxon>
        <taxon>Sphingobacteriaceae</taxon>
        <taxon>Pedobacter</taxon>
    </lineage>
</organism>
<dbReference type="Pfam" id="PF00199">
    <property type="entry name" value="Catalase"/>
    <property type="match status" value="1"/>
</dbReference>
<accession>A0ABQ2BIA4</accession>
<sequence length="81" mass="9776">MYNDKDERFYVKFHFKTKQGIQNFTNDKAVDMKSQAPDHSQRDLFESIEKGDFPKWTLKIQIMPFENDKTYHLNPFDLTKV</sequence>
<dbReference type="Gene3D" id="2.40.180.10">
    <property type="entry name" value="Catalase core domain"/>
    <property type="match status" value="1"/>
</dbReference>
<evidence type="ECO:0000259" key="2">
    <source>
        <dbReference type="Pfam" id="PF00199"/>
    </source>
</evidence>
<dbReference type="SUPFAM" id="SSF56634">
    <property type="entry name" value="Heme-dependent catalase-like"/>
    <property type="match status" value="1"/>
</dbReference>
<dbReference type="PROSITE" id="PS51402">
    <property type="entry name" value="CATALASE_3"/>
    <property type="match status" value="1"/>
</dbReference>
<dbReference type="InterPro" id="IPR020835">
    <property type="entry name" value="Catalase_sf"/>
</dbReference>
<dbReference type="EC" id="1.11.1.6" evidence="1"/>
<evidence type="ECO:0000313" key="4">
    <source>
        <dbReference type="Proteomes" id="UP000645390"/>
    </source>
</evidence>